<proteinExistence type="predicted"/>
<protein>
    <submittedName>
        <fullName evidence="2">Uncharacterized protein</fullName>
    </submittedName>
</protein>
<evidence type="ECO:0000313" key="3">
    <source>
        <dbReference type="Proteomes" id="UP000036893"/>
    </source>
</evidence>
<feature type="transmembrane region" description="Helical" evidence="1">
    <location>
        <begin position="130"/>
        <end position="155"/>
    </location>
</feature>
<dbReference type="GeneID" id="66989943"/>
<evidence type="ECO:0000256" key="1">
    <source>
        <dbReference type="SAM" id="Phobius"/>
    </source>
</evidence>
<feature type="transmembrane region" description="Helical" evidence="1">
    <location>
        <begin position="175"/>
        <end position="195"/>
    </location>
</feature>
<feature type="transmembrane region" description="Helical" evidence="1">
    <location>
        <begin position="48"/>
        <end position="71"/>
    </location>
</feature>
<organism evidence="2 3">
    <name type="scientific">Aspergillus udagawae</name>
    <dbReference type="NCBI Taxonomy" id="91492"/>
    <lineage>
        <taxon>Eukaryota</taxon>
        <taxon>Fungi</taxon>
        <taxon>Dikarya</taxon>
        <taxon>Ascomycota</taxon>
        <taxon>Pezizomycotina</taxon>
        <taxon>Eurotiomycetes</taxon>
        <taxon>Eurotiomycetidae</taxon>
        <taxon>Eurotiales</taxon>
        <taxon>Aspergillaceae</taxon>
        <taxon>Aspergillus</taxon>
        <taxon>Aspergillus subgen. Fumigati</taxon>
    </lineage>
</organism>
<evidence type="ECO:0000313" key="2">
    <source>
        <dbReference type="EMBL" id="GIC86104.1"/>
    </source>
</evidence>
<dbReference type="Proteomes" id="UP000036893">
    <property type="component" value="Unassembled WGS sequence"/>
</dbReference>
<sequence length="285" mass="32455">MLPEALIPLWWLVQYSYAMVIQTIAVVESPQSGITDSLRTTIHHLRATAGPLFWLRGFLFFIIYDFTWSALLPALLPITDSSSWKGHLRSFLFLAFLANLQVLWVHIIITKPSAKYTHQRLPGLRCWIRIVPIIVLEAVTHWLVPLYATDLAIYLSNLSGFTDLHDPEGVHTLRGGYKLGILGLIPCFVTCMAVLPARTTFIRMAASMLPDDDELIVPLDPRLRQNPPPGILDAWNSLPDGTWARVWKIQARAYIMSAGIFFLGKMVYQDFHRVAMIPLIWFNDF</sequence>
<keyword evidence="1" id="KW-0812">Transmembrane</keyword>
<dbReference type="EMBL" id="BBXM02000002">
    <property type="protein sequence ID" value="GIC86104.1"/>
    <property type="molecule type" value="Genomic_DNA"/>
</dbReference>
<feature type="transmembrane region" description="Helical" evidence="1">
    <location>
        <begin position="91"/>
        <end position="109"/>
    </location>
</feature>
<gene>
    <name evidence="2" type="ORF">Aud_002467</name>
</gene>
<dbReference type="RefSeq" id="XP_043143370.1">
    <property type="nucleotide sequence ID" value="XM_043287435.1"/>
</dbReference>
<keyword evidence="1" id="KW-0472">Membrane</keyword>
<dbReference type="AlphaFoldDB" id="A0A8E0QMP8"/>
<name>A0A8E0QMP8_9EURO</name>
<accession>A0A8E0QMP8</accession>
<keyword evidence="1" id="KW-1133">Transmembrane helix</keyword>
<feature type="transmembrane region" description="Helical" evidence="1">
    <location>
        <begin position="6"/>
        <end position="27"/>
    </location>
</feature>
<comment type="caution">
    <text evidence="2">The sequence shown here is derived from an EMBL/GenBank/DDBJ whole genome shotgun (WGS) entry which is preliminary data.</text>
</comment>
<reference evidence="2" key="1">
    <citation type="journal article" date="2015" name="Genome Announc.">
        <title>Draft Genome Sequence of the Pathogenic Filamentous Fungus Aspergillus udagawae Strain IFM 46973T.</title>
        <authorList>
            <person name="Kusuya Y."/>
            <person name="Takahashi-Nakaguchi A."/>
            <person name="Takahashi H."/>
            <person name="Yaguchi T."/>
        </authorList>
    </citation>
    <scope>NUCLEOTIDE SEQUENCE</scope>
    <source>
        <strain evidence="2">IFM 46973</strain>
    </source>
</reference>
<reference evidence="2" key="2">
    <citation type="submission" date="2021-01" db="EMBL/GenBank/DDBJ databases">
        <title>Pan-genome distribution and transcriptional activeness of fungal secondary metabolism genes in Aspergillus section Fumigati.</title>
        <authorList>
            <person name="Takahashi H."/>
            <person name="Umemura M."/>
            <person name="Ninomiya A."/>
            <person name="Kusuya Y."/>
            <person name="Urayama S."/>
            <person name="Shimizu M."/>
            <person name="Watanabe A."/>
            <person name="Kamei K."/>
            <person name="Yaguchi T."/>
            <person name="Hagiwara D."/>
        </authorList>
    </citation>
    <scope>NUCLEOTIDE SEQUENCE</scope>
    <source>
        <strain evidence="2">IFM 46973</strain>
    </source>
</reference>